<sequence>MSAKRIDRLADEPWLAEVGDIVELATRKGVQLTPNDVKGRPGDYTIDGMEWWAWLDGMTQD</sequence>
<evidence type="ECO:0000313" key="1">
    <source>
        <dbReference type="EMBL" id="UNM12343.1"/>
    </source>
</evidence>
<proteinExistence type="predicted"/>
<keyword evidence="2" id="KW-1185">Reference proteome</keyword>
<gene>
    <name evidence="1" type="ORF">J4032_13060</name>
</gene>
<protein>
    <submittedName>
        <fullName evidence="1">Uncharacterized protein</fullName>
    </submittedName>
</protein>
<dbReference type="RefSeq" id="WP_242330951.1">
    <property type="nucleotide sequence ID" value="NZ_CP071872.1"/>
</dbReference>
<reference evidence="1 2" key="1">
    <citation type="submission" date="2021-03" db="EMBL/GenBank/DDBJ databases">
        <title>Complete genome of Streptomyces formicae strain 1H-GS9 (DSM 100524).</title>
        <authorList>
            <person name="Atanasov K.E."/>
            <person name="Altabella T."/>
            <person name="Ferrer A."/>
        </authorList>
    </citation>
    <scope>NUCLEOTIDE SEQUENCE [LARGE SCALE GENOMIC DNA]</scope>
    <source>
        <strain evidence="1 2">1H-GS9</strain>
    </source>
</reference>
<organism evidence="1 2">
    <name type="scientific">Streptomyces formicae</name>
    <dbReference type="NCBI Taxonomy" id="1616117"/>
    <lineage>
        <taxon>Bacteria</taxon>
        <taxon>Bacillati</taxon>
        <taxon>Actinomycetota</taxon>
        <taxon>Actinomycetes</taxon>
        <taxon>Kitasatosporales</taxon>
        <taxon>Streptomycetaceae</taxon>
        <taxon>Streptomyces</taxon>
    </lineage>
</organism>
<name>A0ABY3WID5_9ACTN</name>
<dbReference type="EMBL" id="CP071872">
    <property type="protein sequence ID" value="UNM12343.1"/>
    <property type="molecule type" value="Genomic_DNA"/>
</dbReference>
<accession>A0ABY3WID5</accession>
<evidence type="ECO:0000313" key="2">
    <source>
        <dbReference type="Proteomes" id="UP000828924"/>
    </source>
</evidence>
<dbReference type="Proteomes" id="UP000828924">
    <property type="component" value="Chromosome"/>
</dbReference>